<protein>
    <submittedName>
        <fullName evidence="2">Uncharacterized protein</fullName>
    </submittedName>
</protein>
<keyword evidence="3" id="KW-1185">Reference proteome</keyword>
<keyword evidence="1" id="KW-0812">Transmembrane</keyword>
<evidence type="ECO:0000256" key="1">
    <source>
        <dbReference type="SAM" id="Phobius"/>
    </source>
</evidence>
<feature type="transmembrane region" description="Helical" evidence="1">
    <location>
        <begin position="67"/>
        <end position="86"/>
    </location>
</feature>
<evidence type="ECO:0000313" key="3">
    <source>
        <dbReference type="Proteomes" id="UP000505377"/>
    </source>
</evidence>
<organism evidence="2 3">
    <name type="scientific">Pseudonocardia broussonetiae</name>
    <dbReference type="NCBI Taxonomy" id="2736640"/>
    <lineage>
        <taxon>Bacteria</taxon>
        <taxon>Bacillati</taxon>
        <taxon>Actinomycetota</taxon>
        <taxon>Actinomycetes</taxon>
        <taxon>Pseudonocardiales</taxon>
        <taxon>Pseudonocardiaceae</taxon>
        <taxon>Pseudonocardia</taxon>
    </lineage>
</organism>
<dbReference type="KEGG" id="pbro:HOP40_12950"/>
<sequence length="120" mass="11342">MSIQPVTSSVPVAPVLVAAVGAQVLDDALFLLVPPSALLLGPLAGLIAIGLTAAGARIATRGRSGPVVARTGLVVGLASAGIGLLLGGLGLVTLLLAGITVLAGVAGAVAGRGLTAGRLP</sequence>
<evidence type="ECO:0000313" key="2">
    <source>
        <dbReference type="EMBL" id="QJY46611.1"/>
    </source>
</evidence>
<proteinExistence type="predicted"/>
<name>A0A6M6JJT1_9PSEU</name>
<gene>
    <name evidence="2" type="ORF">HOP40_12950</name>
</gene>
<accession>A0A6M6JJT1</accession>
<feature type="transmembrane region" description="Helical" evidence="1">
    <location>
        <begin position="92"/>
        <end position="114"/>
    </location>
</feature>
<dbReference type="RefSeq" id="WP_172158115.1">
    <property type="nucleotide sequence ID" value="NZ_CP053564.1"/>
</dbReference>
<dbReference type="Proteomes" id="UP000505377">
    <property type="component" value="Chromosome"/>
</dbReference>
<keyword evidence="1" id="KW-1133">Transmembrane helix</keyword>
<keyword evidence="1" id="KW-0472">Membrane</keyword>
<dbReference type="EMBL" id="CP053564">
    <property type="protein sequence ID" value="QJY46611.1"/>
    <property type="molecule type" value="Genomic_DNA"/>
</dbReference>
<feature type="transmembrane region" description="Helical" evidence="1">
    <location>
        <begin position="32"/>
        <end position="55"/>
    </location>
</feature>
<reference evidence="2 3" key="1">
    <citation type="submission" date="2020-05" db="EMBL/GenBank/DDBJ databases">
        <authorList>
            <person name="Mo P."/>
        </authorList>
    </citation>
    <scope>NUCLEOTIDE SEQUENCE [LARGE SCALE GENOMIC DNA]</scope>
    <source>
        <strain evidence="2 3">Gen01</strain>
    </source>
</reference>
<dbReference type="AlphaFoldDB" id="A0A6M6JJT1"/>